<dbReference type="Gene3D" id="2.160.20.10">
    <property type="entry name" value="Single-stranded right-handed beta-helix, Pectin lyase-like"/>
    <property type="match status" value="1"/>
</dbReference>
<dbReference type="AlphaFoldDB" id="A0A5C6E608"/>
<dbReference type="InterPro" id="IPR011050">
    <property type="entry name" value="Pectin_lyase_fold/virulence"/>
</dbReference>
<dbReference type="SMART" id="SM00710">
    <property type="entry name" value="PbH1"/>
    <property type="match status" value="5"/>
</dbReference>
<dbReference type="InterPro" id="IPR012334">
    <property type="entry name" value="Pectin_lyas_fold"/>
</dbReference>
<dbReference type="Pfam" id="PF13229">
    <property type="entry name" value="Beta_helix"/>
    <property type="match status" value="1"/>
</dbReference>
<comment type="caution">
    <text evidence="2">The sequence shown here is derived from an EMBL/GenBank/DDBJ whole genome shotgun (WGS) entry which is preliminary data.</text>
</comment>
<dbReference type="InterPro" id="IPR039448">
    <property type="entry name" value="Beta_helix"/>
</dbReference>
<dbReference type="Proteomes" id="UP000315471">
    <property type="component" value="Unassembled WGS sequence"/>
</dbReference>
<evidence type="ECO:0000313" key="3">
    <source>
        <dbReference type="Proteomes" id="UP000315471"/>
    </source>
</evidence>
<dbReference type="OrthoDB" id="262615at2"/>
<organism evidence="2 3">
    <name type="scientific">Novipirellula aureliae</name>
    <dbReference type="NCBI Taxonomy" id="2527966"/>
    <lineage>
        <taxon>Bacteria</taxon>
        <taxon>Pseudomonadati</taxon>
        <taxon>Planctomycetota</taxon>
        <taxon>Planctomycetia</taxon>
        <taxon>Pirellulales</taxon>
        <taxon>Pirellulaceae</taxon>
        <taxon>Novipirellula</taxon>
    </lineage>
</organism>
<feature type="domain" description="Right handed beta helix" evidence="1">
    <location>
        <begin position="279"/>
        <end position="355"/>
    </location>
</feature>
<protein>
    <recommendedName>
        <fullName evidence="1">Right handed beta helix domain-containing protein</fullName>
    </recommendedName>
</protein>
<proteinExistence type="predicted"/>
<name>A0A5C6E608_9BACT</name>
<reference evidence="2 3" key="1">
    <citation type="submission" date="2019-02" db="EMBL/GenBank/DDBJ databases">
        <title>Deep-cultivation of Planctomycetes and their phenomic and genomic characterization uncovers novel biology.</title>
        <authorList>
            <person name="Wiegand S."/>
            <person name="Jogler M."/>
            <person name="Boedeker C."/>
            <person name="Pinto D."/>
            <person name="Vollmers J."/>
            <person name="Rivas-Marin E."/>
            <person name="Kohn T."/>
            <person name="Peeters S.H."/>
            <person name="Heuer A."/>
            <person name="Rast P."/>
            <person name="Oberbeckmann S."/>
            <person name="Bunk B."/>
            <person name="Jeske O."/>
            <person name="Meyerdierks A."/>
            <person name="Storesund J.E."/>
            <person name="Kallscheuer N."/>
            <person name="Luecker S."/>
            <person name="Lage O.M."/>
            <person name="Pohl T."/>
            <person name="Merkel B.J."/>
            <person name="Hornburger P."/>
            <person name="Mueller R.-W."/>
            <person name="Bruemmer F."/>
            <person name="Labrenz M."/>
            <person name="Spormann A.M."/>
            <person name="Op Den Camp H."/>
            <person name="Overmann J."/>
            <person name="Amann R."/>
            <person name="Jetten M.S.M."/>
            <person name="Mascher T."/>
            <person name="Medema M.H."/>
            <person name="Devos D.P."/>
            <person name="Kaster A.-K."/>
            <person name="Ovreas L."/>
            <person name="Rohde M."/>
            <person name="Galperin M.Y."/>
            <person name="Jogler C."/>
        </authorList>
    </citation>
    <scope>NUCLEOTIDE SEQUENCE [LARGE SCALE GENOMIC DNA]</scope>
    <source>
        <strain evidence="2 3">Q31b</strain>
    </source>
</reference>
<sequence length="464" mass="50958">MLNVKKYWRLFCKQSNGKWQLIIGLMFMCGTINAAEVKISSLNELADYASKSGNVITMSPGVYPLEGYLPVDSMRARHDNKQFQFITFSGSNNIFKLDGVELEVDNALRKALSPPVHTSEFLMTGSNNTLKGLLIRYNGEGTSSGGAALQVAGNGNVLKNITLHVSGSYPYGYGDLFGKGKPKETVIKHSKHSGLLVTGSDTKLDGCKLYMRSFGHGYFVQQNAKNIYFEDCYVEGAVRSTDDILAETSGPAFDVKFRTWTPNREGEFVVTPGYMKSLCEDGFRVYGQIKNIHFKNCTAKNTRAGFELRTNGGIRLENCTTIGTERGYWLGNGAIVKNCRGDANYGPLMFVEGNNLDVELIVTPSESDRLVHALITVQGENNKVVLKSEDGKKKTNGLPILIGYTPPEHGESMSPFGESETRGLKLNNETGMPIKIGAKARDCQIETDGSVLENKGINIEMTLN</sequence>
<evidence type="ECO:0000313" key="2">
    <source>
        <dbReference type="EMBL" id="TWU44258.1"/>
    </source>
</evidence>
<dbReference type="InterPro" id="IPR006626">
    <property type="entry name" value="PbH1"/>
</dbReference>
<accession>A0A5C6E608</accession>
<keyword evidence="3" id="KW-1185">Reference proteome</keyword>
<dbReference type="RefSeq" id="WP_146599244.1">
    <property type="nucleotide sequence ID" value="NZ_SJPY01000002.1"/>
</dbReference>
<evidence type="ECO:0000259" key="1">
    <source>
        <dbReference type="Pfam" id="PF13229"/>
    </source>
</evidence>
<gene>
    <name evidence="2" type="ORF">Q31b_17940</name>
</gene>
<dbReference type="EMBL" id="SJPY01000002">
    <property type="protein sequence ID" value="TWU44258.1"/>
    <property type="molecule type" value="Genomic_DNA"/>
</dbReference>
<dbReference type="SUPFAM" id="SSF51126">
    <property type="entry name" value="Pectin lyase-like"/>
    <property type="match status" value="1"/>
</dbReference>